<dbReference type="EMBL" id="BBMR01000006">
    <property type="protein sequence ID" value="GAL20485.1"/>
    <property type="molecule type" value="Genomic_DNA"/>
</dbReference>
<organism evidence="1 2">
    <name type="scientific">Vibrio maritimus</name>
    <dbReference type="NCBI Taxonomy" id="990268"/>
    <lineage>
        <taxon>Bacteria</taxon>
        <taxon>Pseudomonadati</taxon>
        <taxon>Pseudomonadota</taxon>
        <taxon>Gammaproteobacteria</taxon>
        <taxon>Vibrionales</taxon>
        <taxon>Vibrionaceae</taxon>
        <taxon>Vibrio</taxon>
    </lineage>
</organism>
<evidence type="ECO:0000313" key="2">
    <source>
        <dbReference type="Proteomes" id="UP000029228"/>
    </source>
</evidence>
<dbReference type="STRING" id="990268.JCM19235_3487"/>
<accession>A0A090RYI4</accession>
<evidence type="ECO:0000313" key="1">
    <source>
        <dbReference type="EMBL" id="GAL20485.1"/>
    </source>
</evidence>
<dbReference type="AlphaFoldDB" id="A0A090RYI4"/>
<protein>
    <submittedName>
        <fullName evidence="1">Uncharacterized protein</fullName>
    </submittedName>
</protein>
<gene>
    <name evidence="1" type="ORF">JCM19235_3487</name>
</gene>
<comment type="caution">
    <text evidence="1">The sequence shown here is derived from an EMBL/GenBank/DDBJ whole genome shotgun (WGS) entry which is preliminary data.</text>
</comment>
<keyword evidence="2" id="KW-1185">Reference proteome</keyword>
<proteinExistence type="predicted"/>
<name>A0A090RYI4_9VIBR</name>
<sequence length="40" mass="4707">MFQKNKLDQDHNSLSLLYYKSLDLVMMSSSKYVEVDSHIV</sequence>
<reference evidence="1 2" key="1">
    <citation type="submission" date="2014-09" db="EMBL/GenBank/DDBJ databases">
        <title>Vibrio maritimus JCM 19235. (C45) whole genome shotgun sequence.</title>
        <authorList>
            <person name="Sawabe T."/>
            <person name="Meirelles P."/>
            <person name="Nakanishi M."/>
            <person name="Sayaka M."/>
            <person name="Hattori M."/>
            <person name="Ohkuma M."/>
        </authorList>
    </citation>
    <scope>NUCLEOTIDE SEQUENCE [LARGE SCALE GENOMIC DNA]</scope>
    <source>
        <strain evidence="2">JCM19235</strain>
    </source>
</reference>
<dbReference type="Proteomes" id="UP000029228">
    <property type="component" value="Unassembled WGS sequence"/>
</dbReference>